<evidence type="ECO:0000313" key="2">
    <source>
        <dbReference type="Proteomes" id="UP000824782"/>
    </source>
</evidence>
<evidence type="ECO:0000313" key="1">
    <source>
        <dbReference type="EMBL" id="KAG8534633.1"/>
    </source>
</evidence>
<organism evidence="1 2">
    <name type="scientific">Engystomops pustulosus</name>
    <name type="common">Tungara frog</name>
    <name type="synonym">Physalaemus pustulosus</name>
    <dbReference type="NCBI Taxonomy" id="76066"/>
    <lineage>
        <taxon>Eukaryota</taxon>
        <taxon>Metazoa</taxon>
        <taxon>Chordata</taxon>
        <taxon>Craniata</taxon>
        <taxon>Vertebrata</taxon>
        <taxon>Euteleostomi</taxon>
        <taxon>Amphibia</taxon>
        <taxon>Batrachia</taxon>
        <taxon>Anura</taxon>
        <taxon>Neobatrachia</taxon>
        <taxon>Hyloidea</taxon>
        <taxon>Leptodactylidae</taxon>
        <taxon>Leiuperinae</taxon>
        <taxon>Engystomops</taxon>
    </lineage>
</organism>
<protein>
    <submittedName>
        <fullName evidence="1">Uncharacterized protein</fullName>
    </submittedName>
</protein>
<keyword evidence="2" id="KW-1185">Reference proteome</keyword>
<sequence>MNLQPVQHNIVNHGGHHQPNYNRADLAQTLCTALQPFIMSLKTQDQMIPFRAPDFEHVQYQGPLVDGGREHGGLYWWVL</sequence>
<comment type="caution">
    <text evidence="1">The sequence shown here is derived from an EMBL/GenBank/DDBJ whole genome shotgun (WGS) entry which is preliminary data.</text>
</comment>
<name>A0AAV6YEQ3_ENGPU</name>
<dbReference type="EMBL" id="WNYA01097293">
    <property type="protein sequence ID" value="KAG8534633.1"/>
    <property type="molecule type" value="Genomic_DNA"/>
</dbReference>
<dbReference type="Proteomes" id="UP000824782">
    <property type="component" value="Unassembled WGS sequence"/>
</dbReference>
<reference evidence="1" key="1">
    <citation type="thesis" date="2020" institute="ProQuest LLC" country="789 East Eisenhower Parkway, Ann Arbor, MI, USA">
        <title>Comparative Genomics and Chromosome Evolution.</title>
        <authorList>
            <person name="Mudd A.B."/>
        </authorList>
    </citation>
    <scope>NUCLEOTIDE SEQUENCE</scope>
    <source>
        <strain evidence="1">237g6f4</strain>
        <tissue evidence="1">Blood</tissue>
    </source>
</reference>
<proteinExistence type="predicted"/>
<gene>
    <name evidence="1" type="ORF">GDO81_018962</name>
</gene>
<dbReference type="AlphaFoldDB" id="A0AAV6YEQ3"/>
<accession>A0AAV6YEQ3</accession>